<dbReference type="AlphaFoldDB" id="A0A6G9CZQ2"/>
<protein>
    <submittedName>
        <fullName evidence="1">Uncharacterized protein</fullName>
    </submittedName>
</protein>
<evidence type="ECO:0000313" key="2">
    <source>
        <dbReference type="Proteomes" id="UP000502345"/>
    </source>
</evidence>
<evidence type="ECO:0000313" key="1">
    <source>
        <dbReference type="EMBL" id="QIP42378.1"/>
    </source>
</evidence>
<gene>
    <name evidence="1" type="ORF">G9444_5135</name>
</gene>
<dbReference type="Proteomes" id="UP000502345">
    <property type="component" value="Chromosome"/>
</dbReference>
<reference evidence="1 2" key="1">
    <citation type="submission" date="2020-03" db="EMBL/GenBank/DDBJ databases">
        <title>Screen low temperature-resistant strains for efficient degradation of petroleum hydrocarbons under the low temperature.</title>
        <authorList>
            <person name="Wang Y."/>
            <person name="Chen J."/>
        </authorList>
    </citation>
    <scope>NUCLEOTIDE SEQUENCE [LARGE SCALE GENOMIC DNA]</scope>
    <source>
        <strain evidence="1 2">KB1</strain>
    </source>
</reference>
<sequence>MSSDPGARASEGVGREASVHQEIAESAVVCHAQRDHVEKVDKTFPGVGHLSGGGGDRFDLGTPRVEQCLDQFVLAGEPAIDGADADAGVLRDVRQRGVESLGSEHLASGVEDALEVGLGVGPKARL</sequence>
<organism evidence="1 2">
    <name type="scientific">Rhodococcus erythropolis</name>
    <name type="common">Arthrobacter picolinophilus</name>
    <dbReference type="NCBI Taxonomy" id="1833"/>
    <lineage>
        <taxon>Bacteria</taxon>
        <taxon>Bacillati</taxon>
        <taxon>Actinomycetota</taxon>
        <taxon>Actinomycetes</taxon>
        <taxon>Mycobacteriales</taxon>
        <taxon>Nocardiaceae</taxon>
        <taxon>Rhodococcus</taxon>
        <taxon>Rhodococcus erythropolis group</taxon>
    </lineage>
</organism>
<name>A0A6G9CZQ2_RHOER</name>
<dbReference type="EMBL" id="CP050124">
    <property type="protein sequence ID" value="QIP42378.1"/>
    <property type="molecule type" value="Genomic_DNA"/>
</dbReference>
<accession>A0A6G9CZQ2</accession>
<proteinExistence type="predicted"/>